<keyword evidence="6 9" id="KW-0862">Zinc</keyword>
<accession>A0A3Q0KJ48</accession>
<evidence type="ECO:0000256" key="4">
    <source>
        <dbReference type="ARBA" id="ARBA00022723"/>
    </source>
</evidence>
<evidence type="ECO:0000256" key="1">
    <source>
        <dbReference type="ARBA" id="ARBA00010136"/>
    </source>
</evidence>
<dbReference type="WBParaSite" id="Smp_091470.1">
    <property type="protein sequence ID" value="Smp_091470.1"/>
    <property type="gene ID" value="Smp_091470"/>
</dbReference>
<dbReference type="GO" id="GO:0005615">
    <property type="term" value="C:extracellular space"/>
    <property type="evidence" value="ECO:0007669"/>
    <property type="project" value="TreeGrafter"/>
</dbReference>
<keyword evidence="3 11" id="KW-0645">Protease</keyword>
<dbReference type="Proteomes" id="UP000008854">
    <property type="component" value="Unassembled WGS sequence"/>
</dbReference>
<sequence length="892" mass="100562">MAPCVFNRLPRSVIPIRYEIEIKPCFLSFRFTGNLSLSVSIEEETSQILLNAKDISVSKATFNGIDVEVIEKREYEQVSFILREPLASALGELRVEYTGIISEKMEGFYRSSYISGEEEHYLLSTHFEATGARQVFPCLDEPEFKSIFDIKLHIPKGKTAISNMPLLSKVEHDENIVVFHFQDTPKMSTYLVAFAVGDLEYTEAVDKNGVLVRVYSRKGLLSEQNQGSFALNVACHSLPFYGEYFGIEYPLPKIDLLAVPNMCGGAMENWGLITFRERLLLANPHTMSPATKEAITTVISHEIAHMWFGNLVTMEWWTDLWLKEGFAAWIEYFCSDHCYPEMDIWTHFSYNRLASALRLDALSSSHPIEVEVSNPNEINEIFDTISYCKGASLINMLHGYLGGSMFRSGLSFYLRKYAYANAVTDDLWFAFASSCGMDVGSLMRPWTLNIGFPVLSVLLVSVNNTSLEVQLSQDQYKLQSKCTRDAKLWPVPISLTCSSKDRKHSFVFKHVLRTTSELVDIPLAWITTTNPDDYVIRANADATGFYHVRYDSKQMNNLVDDMKLGGWSTSSRFVFINDGFALAKAGYISVYDWLILLPTLMENENDYSVWRGVLDGLNTYIKRIIQSSDIPSSLYNSFLLKLVYPVINKLGLIKNCDSLPHNTSMLRSLVLSVAGAGAEDNNIVEEAKRLFEAHRSGEKELPNDLRTEIYTIVVRHGSTDVIQYLMDRYSHTDSPEERHHILLALGAARETNCNGLNNSSSSSSPLSDVLHFCLNPNGPIKDQDRIHGLVACSSWSIPARLATWKSITNEWSRIIELYSGQFLLPSLLEGVLSGFSTKSHISAIKEFFDANPVCCTRTLDQIYETLSINQTVLERDSPLIAKALNTLCSTLN</sequence>
<keyword evidence="7 11" id="KW-0482">Metalloprotease</keyword>
<dbReference type="InterPro" id="IPR024571">
    <property type="entry name" value="ERAP1-like_C_dom"/>
</dbReference>
<dbReference type="Pfam" id="PF17900">
    <property type="entry name" value="Peptidase_M1_N"/>
    <property type="match status" value="1"/>
</dbReference>
<dbReference type="SUPFAM" id="SSF63737">
    <property type="entry name" value="Leukotriene A4 hydrolase N-terminal domain"/>
    <property type="match status" value="1"/>
</dbReference>
<feature type="active site" description="Proton acceptor" evidence="8">
    <location>
        <position position="302"/>
    </location>
</feature>
<dbReference type="Gene3D" id="2.60.40.1730">
    <property type="entry name" value="tricorn interacting facor f3 domain"/>
    <property type="match status" value="1"/>
</dbReference>
<reference evidence="16" key="2">
    <citation type="submission" date="2018-12" db="UniProtKB">
        <authorList>
            <consortium name="WormBaseParasite"/>
        </authorList>
    </citation>
    <scope>IDENTIFICATION</scope>
    <source>
        <strain evidence="16">Puerto Rican</strain>
    </source>
</reference>
<dbReference type="GO" id="GO:0016020">
    <property type="term" value="C:membrane"/>
    <property type="evidence" value="ECO:0007669"/>
    <property type="project" value="TreeGrafter"/>
</dbReference>
<proteinExistence type="inferred from homology"/>
<evidence type="ECO:0000256" key="2">
    <source>
        <dbReference type="ARBA" id="ARBA00022438"/>
    </source>
</evidence>
<dbReference type="InterPro" id="IPR034016">
    <property type="entry name" value="M1_APN-typ"/>
</dbReference>
<dbReference type="InterPro" id="IPR001930">
    <property type="entry name" value="Peptidase_M1"/>
</dbReference>
<keyword evidence="2 11" id="KW-0031">Aminopeptidase</keyword>
<dbReference type="Gene3D" id="2.60.40.1910">
    <property type="match status" value="1"/>
</dbReference>
<dbReference type="AlphaFoldDB" id="A0A3Q0KJ48"/>
<feature type="domain" description="ERAP1-like C-terminal" evidence="13">
    <location>
        <begin position="537"/>
        <end position="866"/>
    </location>
</feature>
<dbReference type="InParanoid" id="A0A3Q0KJ48"/>
<dbReference type="InterPro" id="IPR045357">
    <property type="entry name" value="Aminopeptidase_N-like_N"/>
</dbReference>
<keyword evidence="5 11" id="KW-0378">Hydrolase</keyword>
<dbReference type="SUPFAM" id="SSF55486">
    <property type="entry name" value="Metalloproteases ('zincins'), catalytic domain"/>
    <property type="match status" value="1"/>
</dbReference>
<reference evidence="15" key="1">
    <citation type="journal article" date="2012" name="PLoS Negl. Trop. Dis.">
        <title>A systematically improved high quality genome and transcriptome of the human blood fluke Schistosoma mansoni.</title>
        <authorList>
            <person name="Protasio A.V."/>
            <person name="Tsai I.J."/>
            <person name="Babbage A."/>
            <person name="Nichol S."/>
            <person name="Hunt M."/>
            <person name="Aslett M.A."/>
            <person name="De Silva N."/>
            <person name="Velarde G.S."/>
            <person name="Anderson T.J."/>
            <person name="Clark R.C."/>
            <person name="Davidson C."/>
            <person name="Dillon G.P."/>
            <person name="Holroyd N.E."/>
            <person name="LoVerde P.T."/>
            <person name="Lloyd C."/>
            <person name="McQuillan J."/>
            <person name="Oliveira G."/>
            <person name="Otto T.D."/>
            <person name="Parker-Manuel S.J."/>
            <person name="Quail M.A."/>
            <person name="Wilson R.A."/>
            <person name="Zerlotini A."/>
            <person name="Dunne D.W."/>
            <person name="Berriman M."/>
        </authorList>
    </citation>
    <scope>NUCLEOTIDE SEQUENCE [LARGE SCALE GENOMIC DNA]</scope>
    <source>
        <strain evidence="15">Puerto Rican</strain>
    </source>
</reference>
<dbReference type="Pfam" id="PF11838">
    <property type="entry name" value="ERAP1_C"/>
    <property type="match status" value="1"/>
</dbReference>
<protein>
    <recommendedName>
        <fullName evidence="11">Aminopeptidase</fullName>
        <ecNumber evidence="11">3.4.11.-</ecNumber>
    </recommendedName>
</protein>
<dbReference type="PANTHER" id="PTHR11533:SF174">
    <property type="entry name" value="PUROMYCIN-SENSITIVE AMINOPEPTIDASE-RELATED"/>
    <property type="match status" value="1"/>
</dbReference>
<feature type="binding site" evidence="9">
    <location>
        <position position="301"/>
    </location>
    <ligand>
        <name>Zn(2+)</name>
        <dbReference type="ChEBI" id="CHEBI:29105"/>
        <note>catalytic</note>
    </ligand>
</feature>
<evidence type="ECO:0000259" key="14">
    <source>
        <dbReference type="Pfam" id="PF17900"/>
    </source>
</evidence>
<dbReference type="ExpressionAtlas" id="A0A3Q0KJ48">
    <property type="expression patterns" value="baseline"/>
</dbReference>
<evidence type="ECO:0000313" key="16">
    <source>
        <dbReference type="WBParaSite" id="Smp_091470.1"/>
    </source>
</evidence>
<dbReference type="STRING" id="6183.A0A3Q0KJ48"/>
<feature type="site" description="Transition state stabilizer" evidence="10">
    <location>
        <position position="387"/>
    </location>
</feature>
<evidence type="ECO:0000256" key="11">
    <source>
        <dbReference type="RuleBase" id="RU364040"/>
    </source>
</evidence>
<feature type="domain" description="Peptidase M1 membrane alanine aminopeptidase" evidence="12">
    <location>
        <begin position="229"/>
        <end position="446"/>
    </location>
</feature>
<feature type="domain" description="Aminopeptidase N-like N-terminal" evidence="14">
    <location>
        <begin position="15"/>
        <end position="191"/>
    </location>
</feature>
<dbReference type="PRINTS" id="PR00756">
    <property type="entry name" value="ALADIPTASE"/>
</dbReference>
<dbReference type="Pfam" id="PF01433">
    <property type="entry name" value="Peptidase_M1"/>
    <property type="match status" value="1"/>
</dbReference>
<dbReference type="GO" id="GO:0042277">
    <property type="term" value="F:peptide binding"/>
    <property type="evidence" value="ECO:0007669"/>
    <property type="project" value="TreeGrafter"/>
</dbReference>
<comment type="cofactor">
    <cofactor evidence="9 11">
        <name>Zn(2+)</name>
        <dbReference type="ChEBI" id="CHEBI:29105"/>
    </cofactor>
    <text evidence="9 11">Binds 1 zinc ion per subunit.</text>
</comment>
<dbReference type="InterPro" id="IPR042097">
    <property type="entry name" value="Aminopeptidase_N-like_N_sf"/>
</dbReference>
<evidence type="ECO:0000256" key="9">
    <source>
        <dbReference type="PIRSR" id="PIRSR634016-3"/>
    </source>
</evidence>
<evidence type="ECO:0000313" key="15">
    <source>
        <dbReference type="Proteomes" id="UP000008854"/>
    </source>
</evidence>
<dbReference type="PANTHER" id="PTHR11533">
    <property type="entry name" value="PROTEASE M1 ZINC METALLOPROTEASE"/>
    <property type="match status" value="1"/>
</dbReference>
<dbReference type="InterPro" id="IPR014782">
    <property type="entry name" value="Peptidase_M1_dom"/>
</dbReference>
<dbReference type="GO" id="GO:0005737">
    <property type="term" value="C:cytoplasm"/>
    <property type="evidence" value="ECO:0007669"/>
    <property type="project" value="TreeGrafter"/>
</dbReference>
<dbReference type="GO" id="GO:0006508">
    <property type="term" value="P:proteolysis"/>
    <property type="evidence" value="ECO:0007669"/>
    <property type="project" value="UniProtKB-KW"/>
</dbReference>
<comment type="similarity">
    <text evidence="1 11">Belongs to the peptidase M1 family.</text>
</comment>
<evidence type="ECO:0000259" key="13">
    <source>
        <dbReference type="Pfam" id="PF11838"/>
    </source>
</evidence>
<evidence type="ECO:0000256" key="5">
    <source>
        <dbReference type="ARBA" id="ARBA00022801"/>
    </source>
</evidence>
<name>A0A3Q0KJ48_SCHMA</name>
<dbReference type="GO" id="GO:0070006">
    <property type="term" value="F:metalloaminopeptidase activity"/>
    <property type="evidence" value="ECO:0007669"/>
    <property type="project" value="TreeGrafter"/>
</dbReference>
<evidence type="ECO:0000256" key="8">
    <source>
        <dbReference type="PIRSR" id="PIRSR634016-1"/>
    </source>
</evidence>
<feature type="binding site" evidence="9">
    <location>
        <position position="324"/>
    </location>
    <ligand>
        <name>Zn(2+)</name>
        <dbReference type="ChEBI" id="CHEBI:29105"/>
        <note>catalytic</note>
    </ligand>
</feature>
<dbReference type="CDD" id="cd09601">
    <property type="entry name" value="M1_APN-Q_like"/>
    <property type="match status" value="1"/>
</dbReference>
<feature type="binding site" evidence="9">
    <location>
        <position position="305"/>
    </location>
    <ligand>
        <name>Zn(2+)</name>
        <dbReference type="ChEBI" id="CHEBI:29105"/>
        <note>catalytic</note>
    </ligand>
</feature>
<dbReference type="GO" id="GO:0043171">
    <property type="term" value="P:peptide catabolic process"/>
    <property type="evidence" value="ECO:0007669"/>
    <property type="project" value="TreeGrafter"/>
</dbReference>
<dbReference type="FunFam" id="1.10.390.10:FF:000001">
    <property type="entry name" value="Aminopeptidase"/>
    <property type="match status" value="1"/>
</dbReference>
<dbReference type="FunCoup" id="A0A3Q0KJ48">
    <property type="interactions" value="1765"/>
</dbReference>
<keyword evidence="15" id="KW-1185">Reference proteome</keyword>
<evidence type="ECO:0000256" key="6">
    <source>
        <dbReference type="ARBA" id="ARBA00022833"/>
    </source>
</evidence>
<dbReference type="InterPro" id="IPR050344">
    <property type="entry name" value="Peptidase_M1_aminopeptidases"/>
</dbReference>
<dbReference type="EC" id="3.4.11.-" evidence="11"/>
<evidence type="ECO:0000256" key="3">
    <source>
        <dbReference type="ARBA" id="ARBA00022670"/>
    </source>
</evidence>
<dbReference type="Gene3D" id="1.10.390.10">
    <property type="entry name" value="Neutral Protease Domain 2"/>
    <property type="match status" value="1"/>
</dbReference>
<evidence type="ECO:0000256" key="7">
    <source>
        <dbReference type="ARBA" id="ARBA00023049"/>
    </source>
</evidence>
<evidence type="ECO:0000259" key="12">
    <source>
        <dbReference type="Pfam" id="PF01433"/>
    </source>
</evidence>
<dbReference type="InterPro" id="IPR027268">
    <property type="entry name" value="Peptidase_M4/M1_CTD_sf"/>
</dbReference>
<dbReference type="GO" id="GO:0008270">
    <property type="term" value="F:zinc ion binding"/>
    <property type="evidence" value="ECO:0007669"/>
    <property type="project" value="UniProtKB-UniRule"/>
</dbReference>
<dbReference type="Gene3D" id="1.25.50.20">
    <property type="match status" value="1"/>
</dbReference>
<evidence type="ECO:0000256" key="10">
    <source>
        <dbReference type="PIRSR" id="PIRSR634016-4"/>
    </source>
</evidence>
<keyword evidence="4 9" id="KW-0479">Metal-binding</keyword>
<organism evidence="15 16">
    <name type="scientific">Schistosoma mansoni</name>
    <name type="common">Blood fluke</name>
    <dbReference type="NCBI Taxonomy" id="6183"/>
    <lineage>
        <taxon>Eukaryota</taxon>
        <taxon>Metazoa</taxon>
        <taxon>Spiralia</taxon>
        <taxon>Lophotrochozoa</taxon>
        <taxon>Platyhelminthes</taxon>
        <taxon>Trematoda</taxon>
        <taxon>Digenea</taxon>
        <taxon>Strigeidida</taxon>
        <taxon>Schistosomatoidea</taxon>
        <taxon>Schistosomatidae</taxon>
        <taxon>Schistosoma</taxon>
    </lineage>
</organism>